<evidence type="ECO:0000313" key="8">
    <source>
        <dbReference type="EMBL" id="OEU96259.1"/>
    </source>
</evidence>
<evidence type="ECO:0000259" key="7">
    <source>
        <dbReference type="PROSITE" id="PS50850"/>
    </source>
</evidence>
<keyword evidence="5 6" id="KW-0472">Membrane</keyword>
<evidence type="ECO:0000313" key="9">
    <source>
        <dbReference type="Proteomes" id="UP000176101"/>
    </source>
</evidence>
<dbReference type="OrthoDB" id="7200137at2"/>
<name>A0A1E7JX94_9ACTN</name>
<keyword evidence="2" id="KW-0813">Transport</keyword>
<dbReference type="GO" id="GO:0022857">
    <property type="term" value="F:transmembrane transporter activity"/>
    <property type="evidence" value="ECO:0007669"/>
    <property type="project" value="InterPro"/>
</dbReference>
<dbReference type="Gene3D" id="1.20.1250.20">
    <property type="entry name" value="MFS general substrate transporter like domains"/>
    <property type="match status" value="2"/>
</dbReference>
<feature type="transmembrane region" description="Helical" evidence="6">
    <location>
        <begin position="227"/>
        <end position="249"/>
    </location>
</feature>
<dbReference type="Proteomes" id="UP000176101">
    <property type="component" value="Unassembled WGS sequence"/>
</dbReference>
<dbReference type="InterPro" id="IPR011701">
    <property type="entry name" value="MFS"/>
</dbReference>
<comment type="caution">
    <text evidence="8">The sequence shown here is derived from an EMBL/GenBank/DDBJ whole genome shotgun (WGS) entry which is preliminary data.</text>
</comment>
<dbReference type="PATRIC" id="fig|1075402.3.peg.474"/>
<feature type="transmembrane region" description="Helical" evidence="6">
    <location>
        <begin position="55"/>
        <end position="79"/>
    </location>
</feature>
<reference evidence="8 9" key="1">
    <citation type="journal article" date="2016" name="Front. Microbiol.">
        <title>Comparative Genomics Analysis of Streptomyces Species Reveals Their Adaptation to the Marine Environment and Their Diversity at the Genomic Level.</title>
        <authorList>
            <person name="Tian X."/>
            <person name="Zhang Z."/>
            <person name="Yang T."/>
            <person name="Chen M."/>
            <person name="Li J."/>
            <person name="Chen F."/>
            <person name="Yang J."/>
            <person name="Li W."/>
            <person name="Zhang B."/>
            <person name="Zhang Z."/>
            <person name="Wu J."/>
            <person name="Zhang C."/>
            <person name="Long L."/>
            <person name="Xiao J."/>
        </authorList>
    </citation>
    <scope>NUCLEOTIDE SEQUENCE [LARGE SCALE GENOMIC DNA]</scope>
    <source>
        <strain evidence="8 9">SCSIO 02100</strain>
    </source>
</reference>
<dbReference type="PANTHER" id="PTHR43385">
    <property type="entry name" value="RIBOFLAVIN TRANSPORTER RIBJ"/>
    <property type="match status" value="1"/>
</dbReference>
<proteinExistence type="predicted"/>
<evidence type="ECO:0000256" key="2">
    <source>
        <dbReference type="ARBA" id="ARBA00022448"/>
    </source>
</evidence>
<dbReference type="EMBL" id="LJGU01000145">
    <property type="protein sequence ID" value="OEU96259.1"/>
    <property type="molecule type" value="Genomic_DNA"/>
</dbReference>
<organism evidence="8 9">
    <name type="scientific">Streptomyces oceani</name>
    <dbReference type="NCBI Taxonomy" id="1075402"/>
    <lineage>
        <taxon>Bacteria</taxon>
        <taxon>Bacillati</taxon>
        <taxon>Actinomycetota</taxon>
        <taxon>Actinomycetes</taxon>
        <taxon>Kitasatosporales</taxon>
        <taxon>Streptomycetaceae</taxon>
        <taxon>Streptomyces</taxon>
    </lineage>
</organism>
<gene>
    <name evidence="8" type="ORF">AN216_21440</name>
</gene>
<feature type="transmembrane region" description="Helical" evidence="6">
    <location>
        <begin position="150"/>
        <end position="172"/>
    </location>
</feature>
<dbReference type="InterPro" id="IPR052983">
    <property type="entry name" value="MFS_Riboflavin_Transporter"/>
</dbReference>
<feature type="transmembrane region" description="Helical" evidence="6">
    <location>
        <begin position="380"/>
        <end position="401"/>
    </location>
</feature>
<dbReference type="PANTHER" id="PTHR43385:SF1">
    <property type="entry name" value="RIBOFLAVIN TRANSPORTER RIBJ"/>
    <property type="match status" value="1"/>
</dbReference>
<feature type="transmembrane region" description="Helical" evidence="6">
    <location>
        <begin position="23"/>
        <end position="43"/>
    </location>
</feature>
<feature type="transmembrane region" description="Helical" evidence="6">
    <location>
        <begin position="116"/>
        <end position="138"/>
    </location>
</feature>
<dbReference type="STRING" id="1075402.AN216_21440"/>
<feature type="transmembrane region" description="Helical" evidence="6">
    <location>
        <begin position="351"/>
        <end position="374"/>
    </location>
</feature>
<evidence type="ECO:0000256" key="3">
    <source>
        <dbReference type="ARBA" id="ARBA00022692"/>
    </source>
</evidence>
<comment type="subcellular location">
    <subcellularLocation>
        <location evidence="1">Cell membrane</location>
        <topology evidence="1">Multi-pass membrane protein</topology>
    </subcellularLocation>
</comment>
<protein>
    <submittedName>
        <fullName evidence="8">MFS transporter</fullName>
    </submittedName>
</protein>
<dbReference type="SUPFAM" id="SSF103473">
    <property type="entry name" value="MFS general substrate transporter"/>
    <property type="match status" value="1"/>
</dbReference>
<keyword evidence="3 6" id="KW-0812">Transmembrane</keyword>
<feature type="transmembrane region" description="Helical" evidence="6">
    <location>
        <begin position="91"/>
        <end position="110"/>
    </location>
</feature>
<sequence length="410" mass="41250">MTSLRTSARGAATGTGDRSRPRAALLALCATQITSWGIVYYAFPVLNPRITADTGWPPGATTAAFSAALLVSALAGIRIGRIIDHRGPRTVMTAGSLLGVLSLLLVAAAPNLPLFAAGWLLAGAAMAATFYPPAFAALTRWYAPDHVRALTLVTLAGGLASTVFAPVTAALADHVSWRATYAVLAGILAVVTIPAHAVALRGPWPAAPPPAVHISGGAQAVARSRPFWMLACALTLSACAASAVVIALVPLLLERGFTPAQAAWALGLGGAGQTLGRTLYAPVAQRTGATTRTVALITLGGVTTAALAITPGPYVLLVVLSIAAGVARGNLTLLQATAVADRWGTTHYGRLSGLLTAPATAAAALAPFAGAALATPLGGYPTLFALLALVSGLAALVAVAVTSPRPAQDQ</sequence>
<feature type="transmembrane region" description="Helical" evidence="6">
    <location>
        <begin position="315"/>
        <end position="339"/>
    </location>
</feature>
<dbReference type="AlphaFoldDB" id="A0A1E7JX94"/>
<dbReference type="InterPro" id="IPR020846">
    <property type="entry name" value="MFS_dom"/>
</dbReference>
<evidence type="ECO:0000256" key="1">
    <source>
        <dbReference type="ARBA" id="ARBA00004651"/>
    </source>
</evidence>
<feature type="transmembrane region" description="Helical" evidence="6">
    <location>
        <begin position="178"/>
        <end position="200"/>
    </location>
</feature>
<keyword evidence="4 6" id="KW-1133">Transmembrane helix</keyword>
<dbReference type="InterPro" id="IPR036259">
    <property type="entry name" value="MFS_trans_sf"/>
</dbReference>
<feature type="domain" description="Major facilitator superfamily (MFS) profile" evidence="7">
    <location>
        <begin position="23"/>
        <end position="406"/>
    </location>
</feature>
<dbReference type="GO" id="GO:0005886">
    <property type="term" value="C:plasma membrane"/>
    <property type="evidence" value="ECO:0007669"/>
    <property type="project" value="UniProtKB-SubCell"/>
</dbReference>
<evidence type="ECO:0000256" key="4">
    <source>
        <dbReference type="ARBA" id="ARBA00022989"/>
    </source>
</evidence>
<dbReference type="RefSeq" id="WP_070198334.1">
    <property type="nucleotide sequence ID" value="NZ_LJGU01000145.1"/>
</dbReference>
<dbReference type="PROSITE" id="PS50850">
    <property type="entry name" value="MFS"/>
    <property type="match status" value="1"/>
</dbReference>
<evidence type="ECO:0000256" key="6">
    <source>
        <dbReference type="SAM" id="Phobius"/>
    </source>
</evidence>
<accession>A0A1E7JX94</accession>
<evidence type="ECO:0000256" key="5">
    <source>
        <dbReference type="ARBA" id="ARBA00023136"/>
    </source>
</evidence>
<dbReference type="Pfam" id="PF07690">
    <property type="entry name" value="MFS_1"/>
    <property type="match status" value="1"/>
</dbReference>
<keyword evidence="9" id="KW-1185">Reference proteome</keyword>